<evidence type="ECO:0000313" key="5">
    <source>
        <dbReference type="Proteomes" id="UP001251528"/>
    </source>
</evidence>
<feature type="region of interest" description="Disordered" evidence="1">
    <location>
        <begin position="111"/>
        <end position="132"/>
    </location>
</feature>
<evidence type="ECO:0000313" key="4">
    <source>
        <dbReference type="EMBL" id="KAK2590864.1"/>
    </source>
</evidence>
<feature type="compositionally biased region" description="Low complexity" evidence="1">
    <location>
        <begin position="193"/>
        <end position="207"/>
    </location>
</feature>
<name>A0AAJ0FTC0_9HYPO</name>
<evidence type="ECO:0000259" key="3">
    <source>
        <dbReference type="Pfam" id="PF14008"/>
    </source>
</evidence>
<evidence type="ECO:0000256" key="1">
    <source>
        <dbReference type="SAM" id="MobiDB-lite"/>
    </source>
</evidence>
<dbReference type="GO" id="GO:0031505">
    <property type="term" value="P:fungal-type cell wall organization"/>
    <property type="evidence" value="ECO:0007669"/>
    <property type="project" value="InterPro"/>
</dbReference>
<dbReference type="PANTHER" id="PTHR35523">
    <property type="entry name" value="CELL WALL PROTEIN SED1"/>
    <property type="match status" value="1"/>
</dbReference>
<dbReference type="EMBL" id="JASWJB010000389">
    <property type="protein sequence ID" value="KAK2590864.1"/>
    <property type="molecule type" value="Genomic_DNA"/>
</dbReference>
<gene>
    <name evidence="4" type="ORF">QQS21_011456</name>
</gene>
<proteinExistence type="predicted"/>
<dbReference type="InterPro" id="IPR025733">
    <property type="entry name" value="PAPs_C"/>
</dbReference>
<keyword evidence="2" id="KW-1133">Transmembrane helix</keyword>
<dbReference type="AlphaFoldDB" id="A0AAJ0FTC0"/>
<dbReference type="InterPro" id="IPR029052">
    <property type="entry name" value="Metallo-depent_PP-like"/>
</dbReference>
<feature type="compositionally biased region" description="Low complexity" evidence="1">
    <location>
        <begin position="221"/>
        <end position="244"/>
    </location>
</feature>
<keyword evidence="5" id="KW-1185">Reference proteome</keyword>
<keyword evidence="2" id="KW-0812">Transmembrane</keyword>
<keyword evidence="2" id="KW-0472">Membrane</keyword>
<comment type="caution">
    <text evidence="4">The sequence shown here is derived from an EMBL/GenBank/DDBJ whole genome shotgun (WGS) entry which is preliminary data.</text>
</comment>
<dbReference type="Proteomes" id="UP001251528">
    <property type="component" value="Unassembled WGS sequence"/>
</dbReference>
<protein>
    <recommendedName>
        <fullName evidence="3">Purple acid phosphatase C-terminal domain-containing protein</fullName>
    </recommendedName>
</protein>
<dbReference type="InterPro" id="IPR038843">
    <property type="entry name" value="Sed1/Spi1"/>
</dbReference>
<feature type="domain" description="Purple acid phosphatase C-terminal" evidence="3">
    <location>
        <begin position="36"/>
        <end position="98"/>
    </location>
</feature>
<accession>A0AAJ0FTC0</accession>
<feature type="non-terminal residue" evidence="4">
    <location>
        <position position="1"/>
    </location>
</feature>
<dbReference type="GO" id="GO:0009277">
    <property type="term" value="C:fungal-type cell wall"/>
    <property type="evidence" value="ECO:0007669"/>
    <property type="project" value="TreeGrafter"/>
</dbReference>
<sequence length="272" mass="28259">HIHWYERTFPLGSNGTIDKASVLNNNTYYTNPGKSITHIINGMAGNIESHSTLSKGASLLNITCVLDQSHYGFSKLTIVNETVLSWSFVKGSDGSSGDDFTLIKKGVGAGNGTATATDTSRTRIETRSSSPTVSSRVVGGVTTVTEVVDSYTTYCPGSTTFIQGSKTYTVTEATTMTVTDCPCTVIHMTSLPGHPSSSGSIPGNGKSASGVNPTHIITSHGAGQQPTPGGPTTSPAGPASTTTTVPVARGSRNYMVIYLAGLVSFLTVIVML</sequence>
<dbReference type="Pfam" id="PF14008">
    <property type="entry name" value="Metallophos_C"/>
    <property type="match status" value="1"/>
</dbReference>
<dbReference type="PANTHER" id="PTHR35523:SF1">
    <property type="entry name" value="CELL WALL PROTEIN SED1"/>
    <property type="match status" value="1"/>
</dbReference>
<dbReference type="GO" id="GO:0005199">
    <property type="term" value="F:structural constituent of cell wall"/>
    <property type="evidence" value="ECO:0007669"/>
    <property type="project" value="InterPro"/>
</dbReference>
<evidence type="ECO:0000256" key="2">
    <source>
        <dbReference type="SAM" id="Phobius"/>
    </source>
</evidence>
<dbReference type="Gene3D" id="3.60.21.10">
    <property type="match status" value="1"/>
</dbReference>
<feature type="region of interest" description="Disordered" evidence="1">
    <location>
        <begin position="193"/>
        <end position="244"/>
    </location>
</feature>
<reference evidence="4" key="1">
    <citation type="submission" date="2023-06" db="EMBL/GenBank/DDBJ databases">
        <title>Conoideocrella luteorostrata (Hypocreales: Clavicipitaceae), a potential biocontrol fungus for elongate hemlock scale in United States Christmas tree production areas.</title>
        <authorList>
            <person name="Barrett H."/>
            <person name="Lovett B."/>
            <person name="Macias A.M."/>
            <person name="Stajich J.E."/>
            <person name="Kasson M.T."/>
        </authorList>
    </citation>
    <scope>NUCLEOTIDE SEQUENCE</scope>
    <source>
        <strain evidence="4">ARSEF 14590</strain>
    </source>
</reference>
<feature type="transmembrane region" description="Helical" evidence="2">
    <location>
        <begin position="254"/>
        <end position="271"/>
    </location>
</feature>
<organism evidence="4 5">
    <name type="scientific">Conoideocrella luteorostrata</name>
    <dbReference type="NCBI Taxonomy" id="1105319"/>
    <lineage>
        <taxon>Eukaryota</taxon>
        <taxon>Fungi</taxon>
        <taxon>Dikarya</taxon>
        <taxon>Ascomycota</taxon>
        <taxon>Pezizomycotina</taxon>
        <taxon>Sordariomycetes</taxon>
        <taxon>Hypocreomycetidae</taxon>
        <taxon>Hypocreales</taxon>
        <taxon>Clavicipitaceae</taxon>
        <taxon>Conoideocrella</taxon>
    </lineage>
</organism>